<dbReference type="AlphaFoldDB" id="A0A7G9SUY1"/>
<proteinExistence type="predicted"/>
<name>A0A7G9SUY1_9GAMM</name>
<dbReference type="KEGG" id="tcn:H9L16_11845"/>
<dbReference type="Proteomes" id="UP000515804">
    <property type="component" value="Chromosome"/>
</dbReference>
<keyword evidence="3" id="KW-1185">Reference proteome</keyword>
<sequence>MRYQHLTLLIEDLGYRDKFRLAQLLLQLGRKEEEESHPASRSDAPSARPTDPEMIKYVADRLVKLRPGRRASLVNAIAAMFQFQGSVSEADRNAIISELQRLKHICIDANDRVTYL</sequence>
<accession>A0A7G9SUY1</accession>
<feature type="compositionally biased region" description="Basic and acidic residues" evidence="1">
    <location>
        <begin position="30"/>
        <end position="40"/>
    </location>
</feature>
<protein>
    <submittedName>
        <fullName evidence="2">Uncharacterized protein</fullName>
    </submittedName>
</protein>
<evidence type="ECO:0000256" key="1">
    <source>
        <dbReference type="SAM" id="MobiDB-lite"/>
    </source>
</evidence>
<organism evidence="2 3">
    <name type="scientific">Thermomonas carbonis</name>
    <dbReference type="NCBI Taxonomy" id="1463158"/>
    <lineage>
        <taxon>Bacteria</taxon>
        <taxon>Pseudomonadati</taxon>
        <taxon>Pseudomonadota</taxon>
        <taxon>Gammaproteobacteria</taxon>
        <taxon>Lysobacterales</taxon>
        <taxon>Lysobacteraceae</taxon>
        <taxon>Thermomonas</taxon>
    </lineage>
</organism>
<gene>
    <name evidence="2" type="ORF">H9L16_11845</name>
</gene>
<feature type="region of interest" description="Disordered" evidence="1">
    <location>
        <begin position="30"/>
        <end position="52"/>
    </location>
</feature>
<dbReference type="EMBL" id="CP060719">
    <property type="protein sequence ID" value="QNN71656.1"/>
    <property type="molecule type" value="Genomic_DNA"/>
</dbReference>
<evidence type="ECO:0000313" key="3">
    <source>
        <dbReference type="Proteomes" id="UP000515804"/>
    </source>
</evidence>
<reference evidence="2 3" key="1">
    <citation type="submission" date="2020-08" db="EMBL/GenBank/DDBJ databases">
        <title>Genome sequence of Thermomonas carbonis KCTC 42013T.</title>
        <authorList>
            <person name="Hyun D.-W."/>
            <person name="Bae J.-W."/>
        </authorList>
    </citation>
    <scope>NUCLEOTIDE SEQUENCE [LARGE SCALE GENOMIC DNA]</scope>
    <source>
        <strain evidence="2 3">KCTC 42013</strain>
    </source>
</reference>
<evidence type="ECO:0000313" key="2">
    <source>
        <dbReference type="EMBL" id="QNN71656.1"/>
    </source>
</evidence>